<feature type="region of interest" description="Disordered" evidence="1">
    <location>
        <begin position="572"/>
        <end position="604"/>
    </location>
</feature>
<proteinExistence type="predicted"/>
<reference evidence="3 4" key="1">
    <citation type="submission" date="2023-11" db="EMBL/GenBank/DDBJ databases">
        <authorList>
            <person name="Hedman E."/>
            <person name="Englund M."/>
            <person name="Stromberg M."/>
            <person name="Nyberg Akerstrom W."/>
            <person name="Nylinder S."/>
            <person name="Jareborg N."/>
            <person name="Kallberg Y."/>
            <person name="Kronander E."/>
        </authorList>
    </citation>
    <scope>NUCLEOTIDE SEQUENCE [LARGE SCALE GENOMIC DNA]</scope>
</reference>
<feature type="domain" description="PiggyBac transposable element-derived protein" evidence="2">
    <location>
        <begin position="178"/>
        <end position="533"/>
    </location>
</feature>
<protein>
    <recommendedName>
        <fullName evidence="2">PiggyBac transposable element-derived protein domain-containing protein</fullName>
    </recommendedName>
</protein>
<accession>A0AAV1LD55</accession>
<dbReference type="PANTHER" id="PTHR47272">
    <property type="entry name" value="DDE_TNP_1_7 DOMAIN-CONTAINING PROTEIN"/>
    <property type="match status" value="1"/>
</dbReference>
<evidence type="ECO:0000256" key="1">
    <source>
        <dbReference type="SAM" id="MobiDB-lite"/>
    </source>
</evidence>
<dbReference type="PANTHER" id="PTHR47272:SF2">
    <property type="entry name" value="PIGGYBAC TRANSPOSABLE ELEMENT-DERIVED PROTEIN 3-LIKE"/>
    <property type="match status" value="1"/>
</dbReference>
<feature type="compositionally biased region" description="Polar residues" evidence="1">
    <location>
        <begin position="126"/>
        <end position="142"/>
    </location>
</feature>
<dbReference type="EMBL" id="CAVLGL010000088">
    <property type="protein sequence ID" value="CAK1593426.1"/>
    <property type="molecule type" value="Genomic_DNA"/>
</dbReference>
<comment type="caution">
    <text evidence="3">The sequence shown here is derived from an EMBL/GenBank/DDBJ whole genome shotgun (WGS) entry which is preliminary data.</text>
</comment>
<organism evidence="3 4">
    <name type="scientific">Parnassius mnemosyne</name>
    <name type="common">clouded apollo</name>
    <dbReference type="NCBI Taxonomy" id="213953"/>
    <lineage>
        <taxon>Eukaryota</taxon>
        <taxon>Metazoa</taxon>
        <taxon>Ecdysozoa</taxon>
        <taxon>Arthropoda</taxon>
        <taxon>Hexapoda</taxon>
        <taxon>Insecta</taxon>
        <taxon>Pterygota</taxon>
        <taxon>Neoptera</taxon>
        <taxon>Endopterygota</taxon>
        <taxon>Lepidoptera</taxon>
        <taxon>Glossata</taxon>
        <taxon>Ditrysia</taxon>
        <taxon>Papilionoidea</taxon>
        <taxon>Papilionidae</taxon>
        <taxon>Parnassiinae</taxon>
        <taxon>Parnassini</taxon>
        <taxon>Parnassius</taxon>
        <taxon>Driopa</taxon>
    </lineage>
</organism>
<dbReference type="Proteomes" id="UP001314205">
    <property type="component" value="Unassembled WGS sequence"/>
</dbReference>
<dbReference type="AlphaFoldDB" id="A0AAV1LD55"/>
<name>A0AAV1LD55_9NEOP</name>
<keyword evidence="4" id="KW-1185">Reference proteome</keyword>
<sequence>MRHRRKYLLLNRVPESSDENILDKMVTVLQDKLQLQEFSSSSIVACHHLGAVSKACARSVLIRFSYQPVKSTIWAKKTQLKGVLLDDNQILDLLQDGNNSDLDISDLECDENCPEQPSLPAQQFEDQNVASPPQEPSTSTRTGRQRTLPLRRRIWKNDYYIDKFHDYSGHPEPAKIRSPNEYFRDYFDESFFENAALCTNMYYMRHTGRVLNTSSQEIKKLVGMHLIMGMLSYPRIAMYWRKHIQVEMIATAMPRDRFTTLRNALHVVPSDTPPAGPRNPLWKVQPVIDIIKDACNKIDRCPGRFSVDEQIIPFTGKCELRQLVKNKPRPVGLKNFVLTTSDGLMLDFEIYYAANPAFSDRSLGLGPAIILRLAQAVPPTSCLYFDRYFSTIPLLETLSKQNLHGTGTIMLNRIPDRVHINFKEDRKMKRGEVDQRVLDDSIALVKWKDSKCIVMASNCTGGNCIDLVKRYDKNRQAYIDVEAPRVVTNYNKYMGGVDVLDQSMEYYRTFMKTRKWTLKVILHFLDLAVVNSWRLYKCHSLAKGVQNNKIMDLMAFRFEIGESLLCVPARDRREATPPSPSVEQASGIRRYRPGTKPSEGKRYDGYDHLPIVDDITSPRCCRLESCSSRTKIRCRKCNIYLCLSRSNDCFYLYHTK</sequence>
<feature type="region of interest" description="Disordered" evidence="1">
    <location>
        <begin position="126"/>
        <end position="147"/>
    </location>
</feature>
<evidence type="ECO:0000313" key="3">
    <source>
        <dbReference type="EMBL" id="CAK1593426.1"/>
    </source>
</evidence>
<dbReference type="InterPro" id="IPR029526">
    <property type="entry name" value="PGBD"/>
</dbReference>
<dbReference type="Pfam" id="PF13843">
    <property type="entry name" value="DDE_Tnp_1_7"/>
    <property type="match status" value="1"/>
</dbReference>
<gene>
    <name evidence="3" type="ORF">PARMNEM_LOCUS13207</name>
</gene>
<evidence type="ECO:0000313" key="4">
    <source>
        <dbReference type="Proteomes" id="UP001314205"/>
    </source>
</evidence>
<evidence type="ECO:0000259" key="2">
    <source>
        <dbReference type="Pfam" id="PF13843"/>
    </source>
</evidence>